<dbReference type="EMBL" id="KE346374">
    <property type="protein sequence ID" value="KJE97378.1"/>
    <property type="molecule type" value="Genomic_DNA"/>
</dbReference>
<dbReference type="OMA" id="SCDMVVC"/>
<proteinExistence type="inferred from homology"/>
<reference evidence="4" key="1">
    <citation type="submission" date="2011-02" db="EMBL/GenBank/DDBJ databases">
        <title>The Genome Sequence of Capsaspora owczarzaki ATCC 30864.</title>
        <authorList>
            <person name="Russ C."/>
            <person name="Cuomo C."/>
            <person name="Burger G."/>
            <person name="Gray M.W."/>
            <person name="Holland P.W.H."/>
            <person name="King N."/>
            <person name="Lang F.B.F."/>
            <person name="Roger A.J."/>
            <person name="Ruiz-Trillo I."/>
            <person name="Young S.K."/>
            <person name="Zeng Q."/>
            <person name="Gargeya S."/>
            <person name="Alvarado L."/>
            <person name="Berlin A."/>
            <person name="Chapman S.B."/>
            <person name="Chen Z."/>
            <person name="Freedman E."/>
            <person name="Gellesch M."/>
            <person name="Goldberg J."/>
            <person name="Griggs A."/>
            <person name="Gujja S."/>
            <person name="Heilman E."/>
            <person name="Heiman D."/>
            <person name="Howarth C."/>
            <person name="Mehta T."/>
            <person name="Neiman D."/>
            <person name="Pearson M."/>
            <person name="Roberts A."/>
            <person name="Saif S."/>
            <person name="Shea T."/>
            <person name="Shenoy N."/>
            <person name="Sisk P."/>
            <person name="Stolte C."/>
            <person name="Sykes S."/>
            <person name="White J."/>
            <person name="Yandava C."/>
            <person name="Haas B."/>
            <person name="Nusbaum C."/>
            <person name="Birren B."/>
        </authorList>
    </citation>
    <scope>NUCLEOTIDE SEQUENCE</scope>
    <source>
        <strain evidence="4">ATCC 30864</strain>
    </source>
</reference>
<dbReference type="InParanoid" id="A0A0D2WXA1"/>
<dbReference type="AlphaFoldDB" id="A0A0D2WXA1"/>
<dbReference type="GO" id="GO:0006635">
    <property type="term" value="P:fatty acid beta-oxidation"/>
    <property type="evidence" value="ECO:0007669"/>
    <property type="project" value="TreeGrafter"/>
</dbReference>
<dbReference type="InterPro" id="IPR018376">
    <property type="entry name" value="Enoyl-CoA_hyd/isom_CS"/>
</dbReference>
<dbReference type="GO" id="GO:0005739">
    <property type="term" value="C:mitochondrion"/>
    <property type="evidence" value="ECO:0007669"/>
    <property type="project" value="TreeGrafter"/>
</dbReference>
<comment type="similarity">
    <text evidence="1 2">Belongs to the enoyl-CoA hydratase/isomerase family.</text>
</comment>
<dbReference type="eggNOG" id="KOG1680">
    <property type="taxonomic scope" value="Eukaryota"/>
</dbReference>
<dbReference type="RefSeq" id="XP_004343108.1">
    <property type="nucleotide sequence ID" value="XM_004343058.2"/>
</dbReference>
<dbReference type="STRING" id="595528.A0A0D2WXA1"/>
<name>A0A0D2WXA1_CAPO3</name>
<dbReference type="Proteomes" id="UP000008743">
    <property type="component" value="Unassembled WGS sequence"/>
</dbReference>
<sequence>MLLQSGLRLGHSIVRFASTTAAAATTSASASTATRAAMITVTRDSLPADKDGKPGASTGVAIVAFNTPHNLNAFTAELGQQFEATMSKLAVDPTLRAVVLTGNGRAFSGGGDLQFLLDRSKETAMNNAFIMKAFYRRFLSIRKVPVPTIAAINGPAVGAGFCVALACDLRLAATDAKMGVNFVKIGITPGMAGTHILPAISNPQIAARLCLTGDLISGAEAKELGLVTSVEQPDQLVPRALDLARRIANNSPRATRRLVMMLRGRVDQGLEQALWTEADAQASCYSEPDLIEGINAVKEKRAPKFVDFGAPLMPGGSQE</sequence>
<evidence type="ECO:0000313" key="3">
    <source>
        <dbReference type="EMBL" id="KJE97378.1"/>
    </source>
</evidence>
<dbReference type="GO" id="GO:0003824">
    <property type="term" value="F:catalytic activity"/>
    <property type="evidence" value="ECO:0007669"/>
    <property type="project" value="InterPro"/>
</dbReference>
<dbReference type="PROSITE" id="PS00166">
    <property type="entry name" value="ENOYL_COA_HYDRATASE"/>
    <property type="match status" value="1"/>
</dbReference>
<evidence type="ECO:0000256" key="2">
    <source>
        <dbReference type="RuleBase" id="RU003707"/>
    </source>
</evidence>
<keyword evidence="4" id="KW-1185">Reference proteome</keyword>
<dbReference type="Pfam" id="PF00378">
    <property type="entry name" value="ECH_1"/>
    <property type="match status" value="1"/>
</dbReference>
<organism evidence="3 4">
    <name type="scientific">Capsaspora owczarzaki (strain ATCC 30864)</name>
    <dbReference type="NCBI Taxonomy" id="595528"/>
    <lineage>
        <taxon>Eukaryota</taxon>
        <taxon>Filasterea</taxon>
        <taxon>Capsaspora</taxon>
    </lineage>
</organism>
<dbReference type="Gene3D" id="3.90.226.10">
    <property type="entry name" value="2-enoyl-CoA Hydratase, Chain A, domain 1"/>
    <property type="match status" value="1"/>
</dbReference>
<dbReference type="InterPro" id="IPR029045">
    <property type="entry name" value="ClpP/crotonase-like_dom_sf"/>
</dbReference>
<gene>
    <name evidence="3" type="ORF">CAOG_007249</name>
</gene>
<dbReference type="OrthoDB" id="2139957at2759"/>
<dbReference type="InterPro" id="IPR001753">
    <property type="entry name" value="Enoyl-CoA_hydra/iso"/>
</dbReference>
<evidence type="ECO:0000256" key="1">
    <source>
        <dbReference type="ARBA" id="ARBA00005254"/>
    </source>
</evidence>
<dbReference type="CDD" id="cd06558">
    <property type="entry name" value="crotonase-like"/>
    <property type="match status" value="1"/>
</dbReference>
<evidence type="ECO:0000313" key="4">
    <source>
        <dbReference type="Proteomes" id="UP000008743"/>
    </source>
</evidence>
<dbReference type="PANTHER" id="PTHR11941:SF173">
    <property type="entry name" value="3-HYDROXYBUTYRYL-COA DEHYDRATASE-LIKE PROTEIN, MITOCHONDRIAL"/>
    <property type="match status" value="1"/>
</dbReference>
<dbReference type="PANTHER" id="PTHR11941">
    <property type="entry name" value="ENOYL-COA HYDRATASE-RELATED"/>
    <property type="match status" value="1"/>
</dbReference>
<dbReference type="SUPFAM" id="SSF52096">
    <property type="entry name" value="ClpP/crotonase"/>
    <property type="match status" value="1"/>
</dbReference>
<protein>
    <submittedName>
        <fullName evidence="3">3-hydroxybutyryl-CoA dehydratase-like protein</fullName>
    </submittedName>
</protein>
<dbReference type="PhylomeDB" id="A0A0D2WXA1"/>
<accession>A0A0D2WXA1</accession>